<feature type="transmembrane region" description="Helical" evidence="2">
    <location>
        <begin position="12"/>
        <end position="35"/>
    </location>
</feature>
<sequence>MERRWGVRGPLHAGLFGLVAAVLVIVGLLGMHALASGGSSPHAAHTSASAAMPCAATACAGPVPCADGAHAAMCTPLPPEDGPALALPTASGAALGLPAAAERAEAHRAPPPTPPSLHELSILRI</sequence>
<name>A0A127A6M8_9MICC</name>
<keyword evidence="2" id="KW-0812">Transmembrane</keyword>
<feature type="region of interest" description="Disordered" evidence="1">
    <location>
        <begin position="99"/>
        <end position="125"/>
    </location>
</feature>
<accession>A0A127A6M8</accession>
<evidence type="ECO:0000256" key="2">
    <source>
        <dbReference type="SAM" id="Phobius"/>
    </source>
</evidence>
<keyword evidence="2" id="KW-0472">Membrane</keyword>
<dbReference type="InterPro" id="IPR046151">
    <property type="entry name" value="DUF6153"/>
</dbReference>
<keyword evidence="2" id="KW-1133">Transmembrane helix</keyword>
<organism evidence="3 4">
    <name type="scientific">Sinomonas atrocyanea</name>
    <dbReference type="NCBI Taxonomy" id="37927"/>
    <lineage>
        <taxon>Bacteria</taxon>
        <taxon>Bacillati</taxon>
        <taxon>Actinomycetota</taxon>
        <taxon>Actinomycetes</taxon>
        <taxon>Micrococcales</taxon>
        <taxon>Micrococcaceae</taxon>
        <taxon>Sinomonas</taxon>
    </lineage>
</organism>
<dbReference type="Pfam" id="PF19650">
    <property type="entry name" value="DUF6153"/>
    <property type="match status" value="1"/>
</dbReference>
<dbReference type="AlphaFoldDB" id="A0A127A6M8"/>
<evidence type="ECO:0000313" key="4">
    <source>
        <dbReference type="Proteomes" id="UP000070134"/>
    </source>
</evidence>
<gene>
    <name evidence="3" type="ORF">SA2016_3627</name>
</gene>
<protein>
    <submittedName>
        <fullName evidence="3">Uncharacterized protein</fullName>
    </submittedName>
</protein>
<dbReference type="Proteomes" id="UP000070134">
    <property type="component" value="Chromosome"/>
</dbReference>
<dbReference type="KEGG" id="satk:SA2016_3627"/>
<dbReference type="RefSeq" id="WP_066500800.1">
    <property type="nucleotide sequence ID" value="NZ_BJMO01000054.1"/>
</dbReference>
<evidence type="ECO:0000256" key="1">
    <source>
        <dbReference type="SAM" id="MobiDB-lite"/>
    </source>
</evidence>
<reference evidence="3 4" key="1">
    <citation type="submission" date="2016-02" db="EMBL/GenBank/DDBJ databases">
        <title>Complete genome of Sinomonas atrocyanea KCTC 3377.</title>
        <authorList>
            <person name="Kim K.M."/>
        </authorList>
    </citation>
    <scope>NUCLEOTIDE SEQUENCE [LARGE SCALE GENOMIC DNA]</scope>
    <source>
        <strain evidence="3 4">KCTC 3377</strain>
    </source>
</reference>
<proteinExistence type="predicted"/>
<keyword evidence="4" id="KW-1185">Reference proteome</keyword>
<evidence type="ECO:0000313" key="3">
    <source>
        <dbReference type="EMBL" id="AMM34285.1"/>
    </source>
</evidence>
<dbReference type="STRING" id="37927.SA2016_3627"/>
<dbReference type="EMBL" id="CP014518">
    <property type="protein sequence ID" value="AMM34285.1"/>
    <property type="molecule type" value="Genomic_DNA"/>
</dbReference>